<keyword evidence="5" id="KW-1185">Reference proteome</keyword>
<dbReference type="Gene3D" id="3.60.21.70">
    <property type="entry name" value="PhoD-like phosphatase"/>
    <property type="match status" value="1"/>
</dbReference>
<protein>
    <submittedName>
        <fullName evidence="4">Alkaline phosphatase family protein</fullName>
    </submittedName>
</protein>
<keyword evidence="2" id="KW-0732">Signal</keyword>
<feature type="region of interest" description="Disordered" evidence="1">
    <location>
        <begin position="310"/>
        <end position="331"/>
    </location>
</feature>
<comment type="caution">
    <text evidence="4">The sequence shown here is derived from an EMBL/GenBank/DDBJ whole genome shotgun (WGS) entry which is preliminary data.</text>
</comment>
<proteinExistence type="predicted"/>
<dbReference type="InterPro" id="IPR018946">
    <property type="entry name" value="PhoD-like_MPP"/>
</dbReference>
<name>A0A7Y3W4X7_9PROT</name>
<dbReference type="InterPro" id="IPR029052">
    <property type="entry name" value="Metallo-depent_PP-like"/>
</dbReference>
<evidence type="ECO:0000256" key="2">
    <source>
        <dbReference type="SAM" id="SignalP"/>
    </source>
</evidence>
<evidence type="ECO:0000259" key="3">
    <source>
        <dbReference type="Pfam" id="PF09423"/>
    </source>
</evidence>
<dbReference type="InterPro" id="IPR038607">
    <property type="entry name" value="PhoD-like_sf"/>
</dbReference>
<dbReference type="PANTHER" id="PTHR33987:SF1">
    <property type="entry name" value="CALCINEURIN-LIKE METALLO-PHOSPHOESTERASE SUPERFAMILY PROTEIN"/>
    <property type="match status" value="1"/>
</dbReference>
<dbReference type="Proteomes" id="UP000536835">
    <property type="component" value="Unassembled WGS sequence"/>
</dbReference>
<dbReference type="CDD" id="cd07389">
    <property type="entry name" value="MPP_PhoD"/>
    <property type="match status" value="1"/>
</dbReference>
<feature type="domain" description="PhoD-like phosphatase metallophosphatase" evidence="3">
    <location>
        <begin position="66"/>
        <end position="355"/>
    </location>
</feature>
<dbReference type="Pfam" id="PF09423">
    <property type="entry name" value="PhoD"/>
    <property type="match status" value="1"/>
</dbReference>
<reference evidence="4 5" key="1">
    <citation type="submission" date="2020-05" db="EMBL/GenBank/DDBJ databases">
        <title>Parvularcula mediterraneae sp. nov., isolated from polypropylene straw from shallow seawater of the seashore of Laganas in Zakynthos island, Greece.</title>
        <authorList>
            <person name="Szabo I."/>
            <person name="Al-Omari J."/>
            <person name="Rado J."/>
            <person name="Szerdahelyi G.S."/>
        </authorList>
    </citation>
    <scope>NUCLEOTIDE SEQUENCE [LARGE SCALE GENOMIC DNA]</scope>
    <source>
        <strain evidence="4 5">ZS-1/3</strain>
    </source>
</reference>
<dbReference type="SUPFAM" id="SSF56300">
    <property type="entry name" value="Metallo-dependent phosphatases"/>
    <property type="match status" value="1"/>
</dbReference>
<dbReference type="RefSeq" id="WP_173197268.1">
    <property type="nucleotide sequence ID" value="NZ_JABFCX010000002.1"/>
</dbReference>
<feature type="chain" id="PRO_5031365773" evidence="2">
    <location>
        <begin position="20"/>
        <end position="373"/>
    </location>
</feature>
<feature type="signal peptide" evidence="2">
    <location>
        <begin position="1"/>
        <end position="19"/>
    </location>
</feature>
<accession>A0A7Y3W4X7</accession>
<dbReference type="PANTHER" id="PTHR33987">
    <property type="entry name" value="CALCINEURIN-LIKE METALLO-PHOSPHOESTERASE SUPERFAMILY PROTEIN"/>
    <property type="match status" value="1"/>
</dbReference>
<sequence>MKIKALAAALLVAACASQTYEPRVATELPFGGAEVPRSGARMPAEDAVLTRIQFGSCLKQEDPAPILGAMIARRPDLTVFLGDNVYGDVRDMDDPLMPELVGAYRTLGARRDFQSLLSVSPVLSTWDDHDYGRNDRGGEFPLKENAEVLFEEFWNLPQDDVRRARQGVYTSETFGPEGQRVQIILLDTRFFRSALTRTDERNAPGKERYIPSDDPDQTMLGTVQERWLGEVLEEPADLRILVTSIQLIADGHGWEAWATMPEARDRIYRQIAAAGTDNLIVISGDRHLGGFYERELAPGMVLDEMTTSSLNAPQSTWRERDGRTSHEAGPHRLGLPIYEENFGELTIDWDVREATMSLRDIRGEEIYTRAKSF</sequence>
<dbReference type="PROSITE" id="PS51257">
    <property type="entry name" value="PROKAR_LIPOPROTEIN"/>
    <property type="match status" value="1"/>
</dbReference>
<evidence type="ECO:0000256" key="1">
    <source>
        <dbReference type="SAM" id="MobiDB-lite"/>
    </source>
</evidence>
<dbReference type="EMBL" id="JABFCX010000002">
    <property type="protein sequence ID" value="NNU15651.1"/>
    <property type="molecule type" value="Genomic_DNA"/>
</dbReference>
<dbReference type="AlphaFoldDB" id="A0A7Y3W4X7"/>
<evidence type="ECO:0000313" key="5">
    <source>
        <dbReference type="Proteomes" id="UP000536835"/>
    </source>
</evidence>
<organism evidence="4 5">
    <name type="scientific">Parvularcula mediterranea</name>
    <dbReference type="NCBI Taxonomy" id="2732508"/>
    <lineage>
        <taxon>Bacteria</taxon>
        <taxon>Pseudomonadati</taxon>
        <taxon>Pseudomonadota</taxon>
        <taxon>Alphaproteobacteria</taxon>
        <taxon>Parvularculales</taxon>
        <taxon>Parvularculaceae</taxon>
        <taxon>Parvularcula</taxon>
    </lineage>
</organism>
<evidence type="ECO:0000313" key="4">
    <source>
        <dbReference type="EMBL" id="NNU15651.1"/>
    </source>
</evidence>
<gene>
    <name evidence="4" type="ORF">HK107_04885</name>
</gene>
<feature type="compositionally biased region" description="Basic and acidic residues" evidence="1">
    <location>
        <begin position="317"/>
        <end position="330"/>
    </location>
</feature>